<dbReference type="InterPro" id="IPR004244">
    <property type="entry name" value="Transposase_22"/>
</dbReference>
<accession>A0A814IWR9</accession>
<proteinExistence type="predicted"/>
<dbReference type="AlphaFoldDB" id="A0A814IWR9"/>
<dbReference type="EMBL" id="CAJOBC010003739">
    <property type="protein sequence ID" value="CAF3798374.1"/>
    <property type="molecule type" value="Genomic_DNA"/>
</dbReference>
<organism evidence="2 4">
    <name type="scientific">Didymodactylos carnosus</name>
    <dbReference type="NCBI Taxonomy" id="1234261"/>
    <lineage>
        <taxon>Eukaryota</taxon>
        <taxon>Metazoa</taxon>
        <taxon>Spiralia</taxon>
        <taxon>Gnathifera</taxon>
        <taxon>Rotifera</taxon>
        <taxon>Eurotatoria</taxon>
        <taxon>Bdelloidea</taxon>
        <taxon>Philodinida</taxon>
        <taxon>Philodinidae</taxon>
        <taxon>Didymodactylos</taxon>
    </lineage>
</organism>
<evidence type="ECO:0000313" key="4">
    <source>
        <dbReference type="Proteomes" id="UP000663829"/>
    </source>
</evidence>
<name>A0A814IWR9_9BILA</name>
<reference evidence="2" key="1">
    <citation type="submission" date="2021-02" db="EMBL/GenBank/DDBJ databases">
        <authorList>
            <person name="Nowell W R."/>
        </authorList>
    </citation>
    <scope>NUCLEOTIDE SEQUENCE</scope>
</reference>
<evidence type="ECO:0000256" key="1">
    <source>
        <dbReference type="SAM" id="Coils"/>
    </source>
</evidence>
<dbReference type="EMBL" id="CAJNOQ010003740">
    <property type="protein sequence ID" value="CAF1027377.1"/>
    <property type="molecule type" value="Genomic_DNA"/>
</dbReference>
<evidence type="ECO:0000313" key="3">
    <source>
        <dbReference type="EMBL" id="CAF3798374.1"/>
    </source>
</evidence>
<dbReference type="OrthoDB" id="7484295at2759"/>
<sequence length="253" mass="29448">MEEIVDLLTDMDSILKRTEDCTNTENTSPIDNEQLEEIVHILKDVRTTFIEALKSDLMIQRAVADIVQTNPDSIVQSADRIVDVMYDGIVKQIGERLGALEARIAKIEARTEDLQRYNRSFNLRFYGFEERKDENVKSRVMDFLNTHMNLKMNVNVIENCHRLPTANQQQTKPRPIIVRFHSRPVRQHILSSLGQRKGKKLNITIVEDLTPLALNLYYRTCDRFQDNEKKRVITRNGRIFVRNPDKPLTLVAE</sequence>
<comment type="caution">
    <text evidence="2">The sequence shown here is derived from an EMBL/GenBank/DDBJ whole genome shotgun (WGS) entry which is preliminary data.</text>
</comment>
<gene>
    <name evidence="2" type="ORF">GPM918_LOCUS15099</name>
    <name evidence="3" type="ORF">SRO942_LOCUS15096</name>
</gene>
<dbReference type="PANTHER" id="PTHR11505">
    <property type="entry name" value="L1 TRANSPOSABLE ELEMENT-RELATED"/>
    <property type="match status" value="1"/>
</dbReference>
<keyword evidence="1" id="KW-0175">Coiled coil</keyword>
<dbReference type="Proteomes" id="UP000663829">
    <property type="component" value="Unassembled WGS sequence"/>
</dbReference>
<keyword evidence="4" id="KW-1185">Reference proteome</keyword>
<evidence type="ECO:0000313" key="2">
    <source>
        <dbReference type="EMBL" id="CAF1027377.1"/>
    </source>
</evidence>
<protein>
    <submittedName>
        <fullName evidence="2">Uncharacterized protein</fullName>
    </submittedName>
</protein>
<feature type="coiled-coil region" evidence="1">
    <location>
        <begin position="90"/>
        <end position="117"/>
    </location>
</feature>
<dbReference type="Proteomes" id="UP000681722">
    <property type="component" value="Unassembled WGS sequence"/>
</dbReference>
<dbReference type="Gene3D" id="3.30.70.1820">
    <property type="entry name" value="L1 transposable element, RRM domain"/>
    <property type="match status" value="1"/>
</dbReference>